<dbReference type="SUPFAM" id="SSF53098">
    <property type="entry name" value="Ribonuclease H-like"/>
    <property type="match status" value="1"/>
</dbReference>
<evidence type="ECO:0000259" key="4">
    <source>
        <dbReference type="PROSITE" id="PS50994"/>
    </source>
</evidence>
<feature type="compositionally biased region" description="Pro residues" evidence="2">
    <location>
        <begin position="715"/>
        <end position="739"/>
    </location>
</feature>
<dbReference type="PANTHER" id="PTHR37984">
    <property type="entry name" value="PROTEIN CBG26694"/>
    <property type="match status" value="1"/>
</dbReference>
<dbReference type="AlphaFoldDB" id="A0AAE0C0E8"/>
<dbReference type="SUPFAM" id="SSF54160">
    <property type="entry name" value="Chromo domain-like"/>
    <property type="match status" value="1"/>
</dbReference>
<dbReference type="EMBL" id="LGRX02030100">
    <property type="protein sequence ID" value="KAK3246086.1"/>
    <property type="molecule type" value="Genomic_DNA"/>
</dbReference>
<feature type="non-terminal residue" evidence="5">
    <location>
        <position position="1199"/>
    </location>
</feature>
<dbReference type="Proteomes" id="UP001190700">
    <property type="component" value="Unassembled WGS sequence"/>
</dbReference>
<dbReference type="PROSITE" id="PS50013">
    <property type="entry name" value="CHROMO_2"/>
    <property type="match status" value="1"/>
</dbReference>
<evidence type="ECO:0008006" key="7">
    <source>
        <dbReference type="Google" id="ProtNLM"/>
    </source>
</evidence>
<evidence type="ECO:0000256" key="2">
    <source>
        <dbReference type="SAM" id="MobiDB-lite"/>
    </source>
</evidence>
<keyword evidence="1" id="KW-0175">Coiled coil</keyword>
<feature type="domain" description="Integrase catalytic" evidence="4">
    <location>
        <begin position="1"/>
        <end position="72"/>
    </location>
</feature>
<organism evidence="5 6">
    <name type="scientific">Cymbomonas tetramitiformis</name>
    <dbReference type="NCBI Taxonomy" id="36881"/>
    <lineage>
        <taxon>Eukaryota</taxon>
        <taxon>Viridiplantae</taxon>
        <taxon>Chlorophyta</taxon>
        <taxon>Pyramimonadophyceae</taxon>
        <taxon>Pyramimonadales</taxon>
        <taxon>Pyramimonadaceae</taxon>
        <taxon>Cymbomonas</taxon>
    </lineage>
</organism>
<dbReference type="InterPro" id="IPR001584">
    <property type="entry name" value="Integrase_cat-core"/>
</dbReference>
<dbReference type="InterPro" id="IPR036397">
    <property type="entry name" value="RNaseH_sf"/>
</dbReference>
<dbReference type="InterPro" id="IPR050951">
    <property type="entry name" value="Retrovirus_Pol_polyprotein"/>
</dbReference>
<evidence type="ECO:0000313" key="6">
    <source>
        <dbReference type="Proteomes" id="UP001190700"/>
    </source>
</evidence>
<dbReference type="GO" id="GO:0003676">
    <property type="term" value="F:nucleic acid binding"/>
    <property type="evidence" value="ECO:0007669"/>
    <property type="project" value="InterPro"/>
</dbReference>
<comment type="caution">
    <text evidence="5">The sequence shown here is derived from an EMBL/GenBank/DDBJ whole genome shotgun (WGS) entry which is preliminary data.</text>
</comment>
<dbReference type="InterPro" id="IPR012337">
    <property type="entry name" value="RNaseH-like_sf"/>
</dbReference>
<evidence type="ECO:0000259" key="3">
    <source>
        <dbReference type="PROSITE" id="PS50013"/>
    </source>
</evidence>
<dbReference type="PROSITE" id="PS50994">
    <property type="entry name" value="INTEGRASE"/>
    <property type="match status" value="1"/>
</dbReference>
<reference evidence="5 6" key="1">
    <citation type="journal article" date="2015" name="Genome Biol. Evol.">
        <title>Comparative Genomics of a Bacterivorous Green Alga Reveals Evolutionary Causalities and Consequences of Phago-Mixotrophic Mode of Nutrition.</title>
        <authorList>
            <person name="Burns J.A."/>
            <person name="Paasch A."/>
            <person name="Narechania A."/>
            <person name="Kim E."/>
        </authorList>
    </citation>
    <scope>NUCLEOTIDE SEQUENCE [LARGE SCALE GENOMIC DNA]</scope>
    <source>
        <strain evidence="5 6">PLY_AMNH</strain>
    </source>
</reference>
<dbReference type="PANTHER" id="PTHR37984:SF5">
    <property type="entry name" value="PROTEIN NYNRIN-LIKE"/>
    <property type="match status" value="1"/>
</dbReference>
<gene>
    <name evidence="5" type="ORF">CYMTET_44368</name>
</gene>
<dbReference type="InterPro" id="IPR016197">
    <property type="entry name" value="Chromo-like_dom_sf"/>
</dbReference>
<protein>
    <recommendedName>
        <fullName evidence="7">Chromo domain-containing protein</fullName>
    </recommendedName>
</protein>
<feature type="compositionally biased region" description="Polar residues" evidence="2">
    <location>
        <begin position="410"/>
        <end position="423"/>
    </location>
</feature>
<dbReference type="SMART" id="SM00298">
    <property type="entry name" value="CHROMO"/>
    <property type="match status" value="1"/>
</dbReference>
<feature type="domain" description="Chromo" evidence="3">
    <location>
        <begin position="244"/>
        <end position="309"/>
    </location>
</feature>
<sequence>MGVKVARTTPYNPRSDGQAEHSNRVIEDMLRSFVDANVEDWDLFTTNVEFAINDSRSESTGFTPFELVFGFSPLSQLDLFLEAAQSTAGRRTGGVGTAHEVAVKFSSQLRDARQRLELAQQRQREQFDRRHGQREYAVGDLVWIEAKHLTEKVMDRSICRKLTKRWHGPVPVTERFFSDIQMTMPEADRGAPVAYRLRLPPHWRIHDVFAQHRLKPYTSGQDAFAARDHLAVPEEVVVDGQKEAHVERILARRVRSVRGKEVEEWKVRWTGYSKAHDQWRTRDKLERGSPLQQLREFEQARLHMEAQVRDEATRRREQRGRHSAQAGMTLAHLITNPCDELDQLEQMEDDIPLPWERQERVEDGSLALTHCEALNVTRDDCICRWECLAFRQEELRGSELDSDSLRLKGTSRSDPTSQFQKVNASEEATKHGYHSQAETDKGHRNVPQRQAWNSFHQTSKCRRVLADAFRVARQALQHPLQDACRGCSAHVTEAALRLHDELYAVEFVEAQGRAFSNPLSYLRQGRRFSNLPDLRLARGGTEGSTRRSTQVDLERAADLRGGMFLANGASTRGVNSTAIDGRQALFAGAHAIDGRQALSSGAHAAQRELLSTDAANDGTCSECCEEVLNQNTTCSSESIIYGGTSISGVSNSSLLCCQFCRESHLESAYSDFSPEEDWCNCYASCNNTRCVSAECLGKQTDGILTLKILQFEPPATPFPMPPLPPPQPPSPPPLPPAPPLQLSSNDTVVDIDDPDAVYAAAHLNEALGIPTIHTVRLFTNVSLQSEAGLSAVNRTLRIVGYCEAEAACEISGNRIQRIFTVESGGVLQLEALALRYGSSSTDGGALLVAEGAAAALERCVLESNEADRRGGAVFVAGGNLTVSASQLVGNVARGQQDLDGGGGIYAGASSSVCLANQSRLVENYAALDGGAVFMSGGSRLQLQNSSLRSNWAENDGGGAFVAEAIVDIVEGSDVSSNGAGLTGGGLMCSNCFVEMGSSCMLTDNSAFRSGGGLGGELAPTVKIGPDASISRNAAQFGGGIYIEATGTVEVNASILANNTAGLDGGGFYGGPFSVMRFTNSSVAEWNAASKDGGTFFVSARAALVVASSVLRNNTAGRNGGAIALGGELAEASLTQYSAIMYCTAGGDGGGVHSVSNSSQISIIDASSIFANFAKGQGGGVLMSQGVVAVESNSSFVRNS</sequence>
<proteinExistence type="predicted"/>
<dbReference type="InterPro" id="IPR011050">
    <property type="entry name" value="Pectin_lyase_fold/virulence"/>
</dbReference>
<accession>A0AAE0C0E8</accession>
<feature type="region of interest" description="Disordered" evidence="2">
    <location>
        <begin position="405"/>
        <end position="445"/>
    </location>
</feature>
<dbReference type="SUPFAM" id="SSF51126">
    <property type="entry name" value="Pectin lyase-like"/>
    <property type="match status" value="2"/>
</dbReference>
<dbReference type="Gene3D" id="3.30.420.10">
    <property type="entry name" value="Ribonuclease H-like superfamily/Ribonuclease H"/>
    <property type="match status" value="1"/>
</dbReference>
<dbReference type="Gene3D" id="2.40.50.40">
    <property type="match status" value="1"/>
</dbReference>
<dbReference type="InterPro" id="IPR000953">
    <property type="entry name" value="Chromo/chromo_shadow_dom"/>
</dbReference>
<evidence type="ECO:0000256" key="1">
    <source>
        <dbReference type="SAM" id="Coils"/>
    </source>
</evidence>
<name>A0AAE0C0E8_9CHLO</name>
<feature type="region of interest" description="Disordered" evidence="2">
    <location>
        <begin position="715"/>
        <end position="745"/>
    </location>
</feature>
<dbReference type="InterPro" id="IPR023780">
    <property type="entry name" value="Chromo_domain"/>
</dbReference>
<feature type="region of interest" description="Disordered" evidence="2">
    <location>
        <begin position="1"/>
        <end position="22"/>
    </location>
</feature>
<keyword evidence="6" id="KW-1185">Reference proteome</keyword>
<dbReference type="Pfam" id="PF00385">
    <property type="entry name" value="Chromo"/>
    <property type="match status" value="1"/>
</dbReference>
<dbReference type="GO" id="GO:0015074">
    <property type="term" value="P:DNA integration"/>
    <property type="evidence" value="ECO:0007669"/>
    <property type="project" value="InterPro"/>
</dbReference>
<feature type="coiled-coil region" evidence="1">
    <location>
        <begin position="102"/>
        <end position="129"/>
    </location>
</feature>
<evidence type="ECO:0000313" key="5">
    <source>
        <dbReference type="EMBL" id="KAK3246086.1"/>
    </source>
</evidence>